<dbReference type="PATRIC" id="fig|742734.4.peg.1044"/>
<evidence type="ECO:0000259" key="3">
    <source>
        <dbReference type="PROSITE" id="PS50893"/>
    </source>
</evidence>
<dbReference type="PANTHER" id="PTHR43790:SF4">
    <property type="entry name" value="GUANOSINE IMPORT ATP-BINDING PROTEIN NUPO"/>
    <property type="match status" value="1"/>
</dbReference>
<dbReference type="GO" id="GO:0016887">
    <property type="term" value="F:ATP hydrolysis activity"/>
    <property type="evidence" value="ECO:0007669"/>
    <property type="project" value="InterPro"/>
</dbReference>
<dbReference type="CDD" id="cd03216">
    <property type="entry name" value="ABC_Carb_Monos_I"/>
    <property type="match status" value="1"/>
</dbReference>
<dbReference type="PROSITE" id="PS00211">
    <property type="entry name" value="ABC_TRANSPORTER_1"/>
    <property type="match status" value="1"/>
</dbReference>
<evidence type="ECO:0000256" key="2">
    <source>
        <dbReference type="ARBA" id="ARBA00022840"/>
    </source>
</evidence>
<protein>
    <recommendedName>
        <fullName evidence="3">ABC transporter domain-containing protein</fullName>
    </recommendedName>
</protein>
<dbReference type="InterPro" id="IPR017871">
    <property type="entry name" value="ABC_transporter-like_CS"/>
</dbReference>
<organism evidence="4 5">
    <name type="scientific">[Clostridium] citroniae WAL-19142</name>
    <dbReference type="NCBI Taxonomy" id="742734"/>
    <lineage>
        <taxon>Bacteria</taxon>
        <taxon>Bacillati</taxon>
        <taxon>Bacillota</taxon>
        <taxon>Clostridia</taxon>
        <taxon>Lachnospirales</taxon>
        <taxon>Lachnospiraceae</taxon>
        <taxon>Enterocloster</taxon>
    </lineage>
</organism>
<dbReference type="SMART" id="SM00382">
    <property type="entry name" value="AAA"/>
    <property type="match status" value="2"/>
</dbReference>
<dbReference type="SUPFAM" id="SSF52540">
    <property type="entry name" value="P-loop containing nucleoside triphosphate hydrolases"/>
    <property type="match status" value="2"/>
</dbReference>
<evidence type="ECO:0000256" key="1">
    <source>
        <dbReference type="ARBA" id="ARBA00022741"/>
    </source>
</evidence>
<dbReference type="InterPro" id="IPR003439">
    <property type="entry name" value="ABC_transporter-like_ATP-bd"/>
</dbReference>
<dbReference type="Proteomes" id="UP000037392">
    <property type="component" value="Unassembled WGS sequence"/>
</dbReference>
<dbReference type="GeneID" id="93165344"/>
<dbReference type="AlphaFoldDB" id="A0A0J9CDB8"/>
<dbReference type="InterPro" id="IPR050107">
    <property type="entry name" value="ABC_carbohydrate_import_ATPase"/>
</dbReference>
<keyword evidence="1" id="KW-0547">Nucleotide-binding</keyword>
<dbReference type="PANTHER" id="PTHR43790">
    <property type="entry name" value="CARBOHYDRATE TRANSPORT ATP-BINDING PROTEIN MG119-RELATED"/>
    <property type="match status" value="1"/>
</dbReference>
<comment type="caution">
    <text evidence="4">The sequence shown here is derived from an EMBL/GenBank/DDBJ whole genome shotgun (WGS) entry which is preliminary data.</text>
</comment>
<dbReference type="OrthoDB" id="9771863at2"/>
<gene>
    <name evidence="4" type="ORF">HMPREF9470_00984</name>
</gene>
<sequence>MSSKYILEMNHIEKDFFGNKVLKDVSIKVKPGEIVALIGENGAGKSTIMNILFGMPAIQQTGGFKGSVLIDGEEVNIKSPIEAMKYGIGMVHQEFMLIDGYDVAENIKLNRENVKKTPASLVFGKRLDLVDRASMHKESRATLDSLGIELSDKTRVGSLPVGYKQFVEIARELDKKNTKLIVLDEPTAVLTETEAEQFLACVRSVAKRGIAFIFISHKLDEVKNNTHHVFVLRDGEMVGDYHTADLSTVKMSQLMVGREVEILNREIGHEEENGEVCLEFNHFGVSMPGEVARDVTFQVKKGEIFGIGGLAGHGKISIANGVMGLYPSKGEVKVHGRVLDVTKTKDTLDDGIAFVSEDRRGVGLMLDESIELNIAIAALKTKDKFVVKKFGIPFYDKKGAIEYAKKMIKDLDIRCTGHAQPVKSLSGGNQQKVCIARALTLEPDILFVSEPTRGIDIGAKKMILDSLMKLNKEKGVTVIITSSELAELRSVCNRIAIVTEGKIAGILRSDDKDYKFGLLMSGSKLEDADEEAM</sequence>
<reference evidence="4 5" key="1">
    <citation type="submission" date="2011-04" db="EMBL/GenBank/DDBJ databases">
        <title>The Genome Sequence of Clostridium citroniae WAL-19142.</title>
        <authorList>
            <consortium name="The Broad Institute Genome Sequencing Platform"/>
            <person name="Earl A."/>
            <person name="Ward D."/>
            <person name="Feldgarden M."/>
            <person name="Gevers D."/>
            <person name="Warren Y.A."/>
            <person name="Tyrrell K.L."/>
            <person name="Citron D.M."/>
            <person name="Goldstein E.J."/>
            <person name="Daigneault M."/>
            <person name="Allen-Vercoe E."/>
            <person name="Young S.K."/>
            <person name="Zeng Q."/>
            <person name="Gargeya S."/>
            <person name="Fitzgerald M."/>
            <person name="Haas B."/>
            <person name="Abouelleil A."/>
            <person name="Alvarado L."/>
            <person name="Arachchi H.M."/>
            <person name="Berlin A."/>
            <person name="Brown A."/>
            <person name="Chapman S.B."/>
            <person name="Chen Z."/>
            <person name="Dunbar C."/>
            <person name="Freedman E."/>
            <person name="Gearin G."/>
            <person name="Gellesch M."/>
            <person name="Goldberg J."/>
            <person name="Griggs A."/>
            <person name="Gujja S."/>
            <person name="Heilman E.R."/>
            <person name="Heiman D."/>
            <person name="Howarth C."/>
            <person name="Larson L."/>
            <person name="Lui A."/>
            <person name="MacDonald P.J."/>
            <person name="Mehta T."/>
            <person name="Montmayeur A."/>
            <person name="Murphy C."/>
            <person name="Neiman D."/>
            <person name="Pearson M."/>
            <person name="Priest M."/>
            <person name="Roberts A."/>
            <person name="Saif S."/>
            <person name="Shea T."/>
            <person name="Shenoy N."/>
            <person name="Sisk P."/>
            <person name="Stolte C."/>
            <person name="Sykes S."/>
            <person name="White J."/>
            <person name="Yandava C."/>
            <person name="Wortman J."/>
            <person name="Nusbaum C."/>
            <person name="Birren B."/>
        </authorList>
    </citation>
    <scope>NUCLEOTIDE SEQUENCE [LARGE SCALE GENOMIC DNA]</scope>
    <source>
        <strain evidence="4 5">WAL-19142</strain>
    </source>
</reference>
<dbReference type="PROSITE" id="PS50893">
    <property type="entry name" value="ABC_TRANSPORTER_2"/>
    <property type="match status" value="2"/>
</dbReference>
<proteinExistence type="predicted"/>
<dbReference type="CDD" id="cd03215">
    <property type="entry name" value="ABC_Carb_Monos_II"/>
    <property type="match status" value="1"/>
</dbReference>
<dbReference type="GO" id="GO:0005524">
    <property type="term" value="F:ATP binding"/>
    <property type="evidence" value="ECO:0007669"/>
    <property type="project" value="UniProtKB-KW"/>
</dbReference>
<evidence type="ECO:0000313" key="4">
    <source>
        <dbReference type="EMBL" id="KMW23193.1"/>
    </source>
</evidence>
<dbReference type="EMBL" id="ADLK01000006">
    <property type="protein sequence ID" value="KMW23193.1"/>
    <property type="molecule type" value="Genomic_DNA"/>
</dbReference>
<accession>A0A0J9CDB8</accession>
<evidence type="ECO:0000313" key="5">
    <source>
        <dbReference type="Proteomes" id="UP000037392"/>
    </source>
</evidence>
<dbReference type="Pfam" id="PF00005">
    <property type="entry name" value="ABC_tran"/>
    <property type="match status" value="2"/>
</dbReference>
<name>A0A0J9CDB8_9FIRM</name>
<feature type="domain" description="ABC transporter" evidence="3">
    <location>
        <begin position="7"/>
        <end position="259"/>
    </location>
</feature>
<dbReference type="InterPro" id="IPR003593">
    <property type="entry name" value="AAA+_ATPase"/>
</dbReference>
<keyword evidence="2" id="KW-0067">ATP-binding</keyword>
<feature type="domain" description="ABC transporter" evidence="3">
    <location>
        <begin position="276"/>
        <end position="525"/>
    </location>
</feature>
<dbReference type="RefSeq" id="WP_045092290.1">
    <property type="nucleotide sequence ID" value="NZ_KQ235876.1"/>
</dbReference>
<dbReference type="InterPro" id="IPR027417">
    <property type="entry name" value="P-loop_NTPase"/>
</dbReference>
<dbReference type="Gene3D" id="3.40.50.300">
    <property type="entry name" value="P-loop containing nucleotide triphosphate hydrolases"/>
    <property type="match status" value="2"/>
</dbReference>